<dbReference type="PRINTS" id="PR00461">
    <property type="entry name" value="PLPEROXIDASE"/>
</dbReference>
<evidence type="ECO:0000256" key="7">
    <source>
        <dbReference type="ARBA" id="ARBA00022723"/>
    </source>
</evidence>
<protein>
    <recommendedName>
        <fullName evidence="19">Peroxidase</fullName>
        <ecNumber evidence="19">1.11.1.7</ecNumber>
    </recommendedName>
</protein>
<dbReference type="FunFam" id="1.10.420.10:FF:000006">
    <property type="entry name" value="Peroxidase"/>
    <property type="match status" value="1"/>
</dbReference>
<feature type="binding site" description="axial binding residue" evidence="16">
    <location>
        <position position="192"/>
    </location>
    <ligand>
        <name>heme b</name>
        <dbReference type="ChEBI" id="CHEBI:60344"/>
    </ligand>
    <ligandPart>
        <name>Fe</name>
        <dbReference type="ChEBI" id="CHEBI:18248"/>
    </ligandPart>
</feature>
<dbReference type="GO" id="GO:0042744">
    <property type="term" value="P:hydrogen peroxide catabolic process"/>
    <property type="evidence" value="ECO:0007669"/>
    <property type="project" value="UniProtKB-KW"/>
</dbReference>
<dbReference type="CDD" id="cd00693">
    <property type="entry name" value="secretory_peroxidase"/>
    <property type="match status" value="1"/>
</dbReference>
<comment type="similarity">
    <text evidence="19">Belongs to the peroxidase family. Classical plant (class III) peroxidase subfamily.</text>
</comment>
<feature type="chain" id="PRO_5017849530" description="Peroxidase" evidence="19">
    <location>
        <begin position="24"/>
        <end position="320"/>
    </location>
</feature>
<reference evidence="22" key="1">
    <citation type="journal article" date="2019" name="Nat. Commun.">
        <title>The genome of broomcorn millet.</title>
        <authorList>
            <person name="Zou C."/>
            <person name="Miki D."/>
            <person name="Li D."/>
            <person name="Tang Q."/>
            <person name="Xiao L."/>
            <person name="Rajput S."/>
            <person name="Deng P."/>
            <person name="Jia W."/>
            <person name="Huang R."/>
            <person name="Zhang M."/>
            <person name="Sun Y."/>
            <person name="Hu J."/>
            <person name="Fu X."/>
            <person name="Schnable P.S."/>
            <person name="Li F."/>
            <person name="Zhang H."/>
            <person name="Feng B."/>
            <person name="Zhu X."/>
            <person name="Liu R."/>
            <person name="Schnable J.C."/>
            <person name="Zhu J.-K."/>
            <person name="Zhang H."/>
        </authorList>
    </citation>
    <scope>NUCLEOTIDE SEQUENCE [LARGE SCALE GENOMIC DNA]</scope>
</reference>
<dbReference type="PROSITE" id="PS00436">
    <property type="entry name" value="PEROXIDASE_2"/>
    <property type="match status" value="1"/>
</dbReference>
<evidence type="ECO:0000256" key="4">
    <source>
        <dbReference type="ARBA" id="ARBA00022525"/>
    </source>
</evidence>
<feature type="binding site" evidence="16">
    <location>
        <position position="243"/>
    </location>
    <ligand>
        <name>Ca(2+)</name>
        <dbReference type="ChEBI" id="CHEBI:29108"/>
        <label>2</label>
    </ligand>
</feature>
<keyword evidence="4 19" id="KW-0964">Secreted</keyword>
<keyword evidence="12" id="KW-0325">Glycoprotein</keyword>
<gene>
    <name evidence="21" type="ORF">C2845_PM16G22200</name>
</gene>
<dbReference type="Proteomes" id="UP000275267">
    <property type="component" value="Unassembled WGS sequence"/>
</dbReference>
<feature type="disulfide bond" evidence="18">
    <location>
        <begin position="67"/>
        <end position="72"/>
    </location>
</feature>
<evidence type="ECO:0000256" key="14">
    <source>
        <dbReference type="PIRSR" id="PIRSR600823-1"/>
    </source>
</evidence>
<feature type="binding site" evidence="16">
    <location>
        <position position="71"/>
    </location>
    <ligand>
        <name>Ca(2+)</name>
        <dbReference type="ChEBI" id="CHEBI:29108"/>
        <label>1</label>
    </ligand>
</feature>
<proteinExistence type="inferred from homology"/>
<dbReference type="EC" id="1.11.1.7" evidence="19"/>
<name>A0A3L6PW08_PANMI</name>
<dbReference type="PRINTS" id="PR00458">
    <property type="entry name" value="PEROXIDASE"/>
</dbReference>
<keyword evidence="22" id="KW-1185">Reference proteome</keyword>
<dbReference type="EMBL" id="PQIB02000015">
    <property type="protein sequence ID" value="RLM64350.1"/>
    <property type="molecule type" value="Genomic_DNA"/>
</dbReference>
<dbReference type="PROSITE" id="PS50873">
    <property type="entry name" value="PEROXIDASE_4"/>
    <property type="match status" value="1"/>
</dbReference>
<evidence type="ECO:0000256" key="10">
    <source>
        <dbReference type="ARBA" id="ARBA00023004"/>
    </source>
</evidence>
<dbReference type="PANTHER" id="PTHR31388">
    <property type="entry name" value="PEROXIDASE 72-RELATED"/>
    <property type="match status" value="1"/>
</dbReference>
<evidence type="ECO:0000256" key="6">
    <source>
        <dbReference type="ARBA" id="ARBA00022617"/>
    </source>
</evidence>
<dbReference type="PANTHER" id="PTHR31388:SF27">
    <property type="entry name" value="PEROXIDASE"/>
    <property type="match status" value="1"/>
</dbReference>
<evidence type="ECO:0000256" key="9">
    <source>
        <dbReference type="ARBA" id="ARBA00023002"/>
    </source>
</evidence>
<evidence type="ECO:0000256" key="11">
    <source>
        <dbReference type="ARBA" id="ARBA00023157"/>
    </source>
</evidence>
<comment type="similarity">
    <text evidence="3">Belongs to the peroxidase family. Ascorbate peroxidase subfamily.</text>
</comment>
<dbReference type="AlphaFoldDB" id="A0A3L6PW08"/>
<evidence type="ECO:0000256" key="8">
    <source>
        <dbReference type="ARBA" id="ARBA00022837"/>
    </source>
</evidence>
<feature type="binding site" evidence="16">
    <location>
        <position position="73"/>
    </location>
    <ligand>
        <name>Ca(2+)</name>
        <dbReference type="ChEBI" id="CHEBI:29108"/>
        <label>1</label>
    </ligand>
</feature>
<comment type="catalytic activity">
    <reaction evidence="1 19">
        <text>2 a phenolic donor + H2O2 = 2 a phenolic radical donor + 2 H2O</text>
        <dbReference type="Rhea" id="RHEA:56136"/>
        <dbReference type="ChEBI" id="CHEBI:15377"/>
        <dbReference type="ChEBI" id="CHEBI:16240"/>
        <dbReference type="ChEBI" id="CHEBI:139520"/>
        <dbReference type="ChEBI" id="CHEBI:139521"/>
        <dbReference type="EC" id="1.11.1.7"/>
    </reaction>
</comment>
<evidence type="ECO:0000256" key="1">
    <source>
        <dbReference type="ARBA" id="ARBA00000189"/>
    </source>
</evidence>
<dbReference type="InterPro" id="IPR033905">
    <property type="entry name" value="Secretory_peroxidase"/>
</dbReference>
<dbReference type="FunFam" id="1.10.520.10:FF:000001">
    <property type="entry name" value="Peroxidase"/>
    <property type="match status" value="1"/>
</dbReference>
<evidence type="ECO:0000256" key="13">
    <source>
        <dbReference type="ARBA" id="ARBA00023324"/>
    </source>
</evidence>
<dbReference type="GO" id="GO:0005576">
    <property type="term" value="C:extracellular region"/>
    <property type="evidence" value="ECO:0007669"/>
    <property type="project" value="UniProtKB-SubCell"/>
</dbReference>
<dbReference type="GO" id="GO:0020037">
    <property type="term" value="F:heme binding"/>
    <property type="evidence" value="ECO:0007669"/>
    <property type="project" value="UniProtKB-UniRule"/>
</dbReference>
<evidence type="ECO:0000256" key="12">
    <source>
        <dbReference type="ARBA" id="ARBA00023180"/>
    </source>
</evidence>
<feature type="binding site" evidence="16">
    <location>
        <position position="193"/>
    </location>
    <ligand>
        <name>Ca(2+)</name>
        <dbReference type="ChEBI" id="CHEBI:29108"/>
        <label>2</label>
    </ligand>
</feature>
<feature type="binding site" evidence="16">
    <location>
        <position position="66"/>
    </location>
    <ligand>
        <name>Ca(2+)</name>
        <dbReference type="ChEBI" id="CHEBI:29108"/>
        <label>1</label>
    </ligand>
</feature>
<keyword evidence="10 16" id="KW-0408">Iron</keyword>
<dbReference type="GO" id="GO:0006979">
    <property type="term" value="P:response to oxidative stress"/>
    <property type="evidence" value="ECO:0007669"/>
    <property type="project" value="UniProtKB-UniRule"/>
</dbReference>
<keyword evidence="8 16" id="KW-0106">Calcium</keyword>
<evidence type="ECO:0000313" key="21">
    <source>
        <dbReference type="EMBL" id="RLM64350.1"/>
    </source>
</evidence>
<organism evidence="21 22">
    <name type="scientific">Panicum miliaceum</name>
    <name type="common">Proso millet</name>
    <name type="synonym">Broomcorn millet</name>
    <dbReference type="NCBI Taxonomy" id="4540"/>
    <lineage>
        <taxon>Eukaryota</taxon>
        <taxon>Viridiplantae</taxon>
        <taxon>Streptophyta</taxon>
        <taxon>Embryophyta</taxon>
        <taxon>Tracheophyta</taxon>
        <taxon>Spermatophyta</taxon>
        <taxon>Magnoliopsida</taxon>
        <taxon>Liliopsida</taxon>
        <taxon>Poales</taxon>
        <taxon>Poaceae</taxon>
        <taxon>PACMAD clade</taxon>
        <taxon>Panicoideae</taxon>
        <taxon>Panicodae</taxon>
        <taxon>Paniceae</taxon>
        <taxon>Panicinae</taxon>
        <taxon>Panicum</taxon>
        <taxon>Panicum sect. Panicum</taxon>
    </lineage>
</organism>
<comment type="caution">
    <text evidence="21">The sequence shown here is derived from an EMBL/GenBank/DDBJ whole genome shotgun (WGS) entry which is preliminary data.</text>
</comment>
<evidence type="ECO:0000256" key="2">
    <source>
        <dbReference type="ARBA" id="ARBA00004613"/>
    </source>
</evidence>
<feature type="binding site" evidence="16">
    <location>
        <position position="75"/>
    </location>
    <ligand>
        <name>Ca(2+)</name>
        <dbReference type="ChEBI" id="CHEBI:29108"/>
        <label>1</label>
    </ligand>
</feature>
<keyword evidence="11 18" id="KW-1015">Disulfide bond</keyword>
<keyword evidence="7 16" id="KW-0479">Metal-binding</keyword>
<dbReference type="GO" id="GO:0046872">
    <property type="term" value="F:metal ion binding"/>
    <property type="evidence" value="ECO:0007669"/>
    <property type="project" value="UniProtKB-UniRule"/>
</dbReference>
<keyword evidence="5 19" id="KW-0575">Peroxidase</keyword>
<dbReference type="InterPro" id="IPR019793">
    <property type="entry name" value="Peroxidases_heam-ligand_BS"/>
</dbReference>
<feature type="binding site" evidence="15">
    <location>
        <position position="162"/>
    </location>
    <ligand>
        <name>substrate</name>
    </ligand>
</feature>
<dbReference type="SUPFAM" id="SSF48113">
    <property type="entry name" value="Heme-dependent peroxidases"/>
    <property type="match status" value="1"/>
</dbReference>
<dbReference type="Pfam" id="PF00141">
    <property type="entry name" value="peroxidase"/>
    <property type="match status" value="1"/>
</dbReference>
<dbReference type="PROSITE" id="PS00435">
    <property type="entry name" value="PEROXIDASE_1"/>
    <property type="match status" value="1"/>
</dbReference>
<evidence type="ECO:0000259" key="20">
    <source>
        <dbReference type="PROSITE" id="PS50873"/>
    </source>
</evidence>
<comment type="subcellular location">
    <subcellularLocation>
        <location evidence="2 19">Secreted</location>
    </subcellularLocation>
</comment>
<evidence type="ECO:0000256" key="17">
    <source>
        <dbReference type="PIRSR" id="PIRSR600823-4"/>
    </source>
</evidence>
<feature type="binding site" evidence="16">
    <location>
        <position position="240"/>
    </location>
    <ligand>
        <name>Ca(2+)</name>
        <dbReference type="ChEBI" id="CHEBI:29108"/>
        <label>2</label>
    </ligand>
</feature>
<dbReference type="InterPro" id="IPR002016">
    <property type="entry name" value="Haem_peroxidase"/>
</dbReference>
<dbReference type="InterPro" id="IPR000823">
    <property type="entry name" value="Peroxidase_pln"/>
</dbReference>
<evidence type="ECO:0000256" key="19">
    <source>
        <dbReference type="RuleBase" id="RU362060"/>
    </source>
</evidence>
<dbReference type="InterPro" id="IPR019794">
    <property type="entry name" value="Peroxidases_AS"/>
</dbReference>
<evidence type="ECO:0000313" key="22">
    <source>
        <dbReference type="Proteomes" id="UP000275267"/>
    </source>
</evidence>
<keyword evidence="9 19" id="KW-0560">Oxidoreductase</keyword>
<comment type="cofactor">
    <cofactor evidence="16 19">
        <name>heme b</name>
        <dbReference type="ChEBI" id="CHEBI:60344"/>
    </cofactor>
    <text evidence="16 19">Binds 1 heme b (iron(II)-protoporphyrin IX) group per subunit.</text>
</comment>
<dbReference type="GO" id="GO:0140825">
    <property type="term" value="F:lactoperoxidase activity"/>
    <property type="evidence" value="ECO:0007669"/>
    <property type="project" value="UniProtKB-EC"/>
</dbReference>
<dbReference type="Gene3D" id="1.10.420.10">
    <property type="entry name" value="Peroxidase, domain 2"/>
    <property type="match status" value="1"/>
</dbReference>
<sequence length="320" mass="33870">MASRQSLACYTLALLFAAAAVSAQLSTDFYDETCPDALDVIESAVRAAVSKESRMGASLLRLHFHDCFVNGCDGSVLLDDAPGFSGEKTAQPNKNSLRGFEVIDDIKAQLEDACEKTVSCADILAVAARDSVVALGGPTWDVELGRRDGTTASLDDANNDLPAPTLDLADLIKAFSKKGLSATDMIALSGGHTIGQARCVNFRGRLYNETTSLDASLASSLKPRCPSATGNGDDNTSPLDPSTSYVFDNFYYKNLLRNKGLLHSDQQLFSGGSADAQTKAYASDMAGFFDDFRDAMVKMGGIGVVTGSGGQVRVNCRKAN</sequence>
<evidence type="ECO:0000256" key="16">
    <source>
        <dbReference type="PIRSR" id="PIRSR600823-3"/>
    </source>
</evidence>
<dbReference type="Gene3D" id="1.10.520.10">
    <property type="match status" value="1"/>
</dbReference>
<feature type="disulfide bond" evidence="18">
    <location>
        <begin position="34"/>
        <end position="114"/>
    </location>
</feature>
<feature type="site" description="Transition state stabilizer" evidence="17">
    <location>
        <position position="61"/>
    </location>
</feature>
<dbReference type="InterPro" id="IPR010255">
    <property type="entry name" value="Haem_peroxidase_sf"/>
</dbReference>
<keyword evidence="6 19" id="KW-0349">Heme</keyword>
<feature type="disulfide bond" evidence="18">
    <location>
        <begin position="199"/>
        <end position="225"/>
    </location>
</feature>
<comment type="cofactor">
    <cofactor evidence="16 19">
        <name>Ca(2+)</name>
        <dbReference type="ChEBI" id="CHEBI:29108"/>
    </cofactor>
    <text evidence="16 19">Binds 2 calcium ions per subunit.</text>
</comment>
<dbReference type="OrthoDB" id="2113341at2759"/>
<evidence type="ECO:0000256" key="15">
    <source>
        <dbReference type="PIRSR" id="PIRSR600823-2"/>
    </source>
</evidence>
<keyword evidence="13 19" id="KW-0376">Hydrogen peroxide</keyword>
<feature type="binding site" evidence="16">
    <location>
        <position position="248"/>
    </location>
    <ligand>
        <name>Ca(2+)</name>
        <dbReference type="ChEBI" id="CHEBI:29108"/>
        <label>2</label>
    </ligand>
</feature>
<comment type="function">
    <text evidence="19">Removal of H(2)O(2), oxidation of toxic reductants, biosynthesis and degradation of lignin, suberization, auxin catabolism, response to environmental stresses such as wounding, pathogen attack and oxidative stress.</text>
</comment>
<accession>A0A3L6PW08</accession>
<feature type="signal peptide" evidence="19">
    <location>
        <begin position="1"/>
        <end position="23"/>
    </location>
</feature>
<feature type="disulfide bond" evidence="18">
    <location>
        <begin position="120"/>
        <end position="316"/>
    </location>
</feature>
<evidence type="ECO:0000256" key="18">
    <source>
        <dbReference type="PIRSR" id="PIRSR600823-5"/>
    </source>
</evidence>
<evidence type="ECO:0000256" key="3">
    <source>
        <dbReference type="ARBA" id="ARBA00006873"/>
    </source>
</evidence>
<feature type="binding site" evidence="16">
    <location>
        <position position="69"/>
    </location>
    <ligand>
        <name>Ca(2+)</name>
        <dbReference type="ChEBI" id="CHEBI:29108"/>
        <label>1</label>
    </ligand>
</feature>
<evidence type="ECO:0000256" key="5">
    <source>
        <dbReference type="ARBA" id="ARBA00022559"/>
    </source>
</evidence>
<feature type="domain" description="Plant heme peroxidase family profile" evidence="20">
    <location>
        <begin position="24"/>
        <end position="320"/>
    </location>
</feature>
<dbReference type="STRING" id="4540.A0A3L6PW08"/>
<keyword evidence="19" id="KW-0732">Signal</keyword>
<feature type="binding site" evidence="16">
    <location>
        <position position="87"/>
    </location>
    <ligand>
        <name>Ca(2+)</name>
        <dbReference type="ChEBI" id="CHEBI:29108"/>
        <label>1</label>
    </ligand>
</feature>
<feature type="active site" description="Proton acceptor" evidence="14">
    <location>
        <position position="65"/>
    </location>
</feature>